<proteinExistence type="predicted"/>
<sequence length="75" mass="8466">MKKSITDIMTAKQLAEYLQMSQITVCRLAREKKLPGLKIGKEWRFPKALIDKYIASGSNFEEVFESLEAAGGDQN</sequence>
<evidence type="ECO:0000313" key="3">
    <source>
        <dbReference type="Proteomes" id="UP000178086"/>
    </source>
</evidence>
<name>A0A1F2UKX2_9ACTN</name>
<dbReference type="Proteomes" id="UP000178086">
    <property type="component" value="Unassembled WGS sequence"/>
</dbReference>
<organism evidence="2 3">
    <name type="scientific">Candidatus Aquicultor primus</name>
    <dbReference type="NCBI Taxonomy" id="1797195"/>
    <lineage>
        <taxon>Bacteria</taxon>
        <taxon>Bacillati</taxon>
        <taxon>Actinomycetota</taxon>
        <taxon>Candidatus Aquicultoria</taxon>
        <taxon>Candidatus Aquicultorales</taxon>
        <taxon>Candidatus Aquicultoraceae</taxon>
        <taxon>Candidatus Aquicultor</taxon>
    </lineage>
</organism>
<protein>
    <recommendedName>
        <fullName evidence="1">Helix-turn-helix domain-containing protein</fullName>
    </recommendedName>
</protein>
<accession>A0A1F2UKX2</accession>
<dbReference type="Pfam" id="PF12728">
    <property type="entry name" value="HTH_17"/>
    <property type="match status" value="1"/>
</dbReference>
<dbReference type="GO" id="GO:0003677">
    <property type="term" value="F:DNA binding"/>
    <property type="evidence" value="ECO:0007669"/>
    <property type="project" value="InterPro"/>
</dbReference>
<evidence type="ECO:0000313" key="2">
    <source>
        <dbReference type="EMBL" id="OFW33640.1"/>
    </source>
</evidence>
<dbReference type="InterPro" id="IPR041657">
    <property type="entry name" value="HTH_17"/>
</dbReference>
<gene>
    <name evidence="2" type="ORF">A2074_02395</name>
</gene>
<dbReference type="InterPro" id="IPR010093">
    <property type="entry name" value="SinI_DNA-bd"/>
</dbReference>
<feature type="domain" description="Helix-turn-helix" evidence="1">
    <location>
        <begin position="9"/>
        <end position="57"/>
    </location>
</feature>
<reference evidence="2 3" key="1">
    <citation type="journal article" date="2016" name="Nat. Commun.">
        <title>Thousands of microbial genomes shed light on interconnected biogeochemical processes in an aquifer system.</title>
        <authorList>
            <person name="Anantharaman K."/>
            <person name="Brown C.T."/>
            <person name="Hug L.A."/>
            <person name="Sharon I."/>
            <person name="Castelle C.J."/>
            <person name="Probst A.J."/>
            <person name="Thomas B.C."/>
            <person name="Singh A."/>
            <person name="Wilkins M.J."/>
            <person name="Karaoz U."/>
            <person name="Brodie E.L."/>
            <person name="Williams K.H."/>
            <person name="Hubbard S.S."/>
            <person name="Banfield J.F."/>
        </authorList>
    </citation>
    <scope>NUCLEOTIDE SEQUENCE [LARGE SCALE GENOMIC DNA]</scope>
</reference>
<comment type="caution">
    <text evidence="2">The sequence shown here is derived from an EMBL/GenBank/DDBJ whole genome shotgun (WGS) entry which is preliminary data.</text>
</comment>
<evidence type="ECO:0000259" key="1">
    <source>
        <dbReference type="Pfam" id="PF12728"/>
    </source>
</evidence>
<dbReference type="EMBL" id="MELI01000062">
    <property type="protein sequence ID" value="OFW33640.1"/>
    <property type="molecule type" value="Genomic_DNA"/>
</dbReference>
<dbReference type="NCBIfam" id="TIGR01764">
    <property type="entry name" value="excise"/>
    <property type="match status" value="1"/>
</dbReference>
<dbReference type="AlphaFoldDB" id="A0A1F2UKX2"/>